<dbReference type="Proteomes" id="UP001176961">
    <property type="component" value="Unassembled WGS sequence"/>
</dbReference>
<dbReference type="PROSITE" id="PS51257">
    <property type="entry name" value="PROKAR_LIPOPROTEIN"/>
    <property type="match status" value="1"/>
</dbReference>
<comment type="caution">
    <text evidence="3">The sequence shown here is derived from an EMBL/GenBank/DDBJ whole genome shotgun (WGS) entry which is preliminary data.</text>
</comment>
<protein>
    <submittedName>
        <fullName evidence="3">Uncharacterized protein</fullName>
    </submittedName>
</protein>
<evidence type="ECO:0000256" key="2">
    <source>
        <dbReference type="SAM" id="SignalP"/>
    </source>
</evidence>
<feature type="signal peptide" evidence="2">
    <location>
        <begin position="1"/>
        <end position="19"/>
    </location>
</feature>
<accession>A0AA36DQ82</accession>
<name>A0AA36DQ82_CYLNA</name>
<feature type="region of interest" description="Disordered" evidence="1">
    <location>
        <begin position="67"/>
        <end position="89"/>
    </location>
</feature>
<proteinExistence type="predicted"/>
<evidence type="ECO:0000256" key="1">
    <source>
        <dbReference type="SAM" id="MobiDB-lite"/>
    </source>
</evidence>
<dbReference type="AlphaFoldDB" id="A0AA36DQ82"/>
<reference evidence="3" key="1">
    <citation type="submission" date="2023-07" db="EMBL/GenBank/DDBJ databases">
        <authorList>
            <consortium name="CYATHOMIX"/>
        </authorList>
    </citation>
    <scope>NUCLEOTIDE SEQUENCE</scope>
    <source>
        <strain evidence="3">N/A</strain>
    </source>
</reference>
<evidence type="ECO:0000313" key="4">
    <source>
        <dbReference type="Proteomes" id="UP001176961"/>
    </source>
</evidence>
<organism evidence="3 4">
    <name type="scientific">Cylicocyclus nassatus</name>
    <name type="common">Nematode worm</name>
    <dbReference type="NCBI Taxonomy" id="53992"/>
    <lineage>
        <taxon>Eukaryota</taxon>
        <taxon>Metazoa</taxon>
        <taxon>Ecdysozoa</taxon>
        <taxon>Nematoda</taxon>
        <taxon>Chromadorea</taxon>
        <taxon>Rhabditida</taxon>
        <taxon>Rhabditina</taxon>
        <taxon>Rhabditomorpha</taxon>
        <taxon>Strongyloidea</taxon>
        <taxon>Strongylidae</taxon>
        <taxon>Cylicocyclus</taxon>
    </lineage>
</organism>
<gene>
    <name evidence="3" type="ORF">CYNAS_LOCUS3745</name>
</gene>
<evidence type="ECO:0000313" key="3">
    <source>
        <dbReference type="EMBL" id="CAJ0591762.1"/>
    </source>
</evidence>
<keyword evidence="2" id="KW-0732">Signal</keyword>
<sequence>MRASFLYLLFLVLIIIASCDKPRKRKRYEPKSCQDKAPRYCKRVKKGGCQGLIAKVACKMTCERCKAASVDNPKSSDKEGKAANSSINK</sequence>
<feature type="chain" id="PRO_5041398806" evidence="2">
    <location>
        <begin position="20"/>
        <end position="89"/>
    </location>
</feature>
<keyword evidence="4" id="KW-1185">Reference proteome</keyword>
<dbReference type="EMBL" id="CATQJL010000001">
    <property type="protein sequence ID" value="CAJ0591762.1"/>
    <property type="molecule type" value="Genomic_DNA"/>
</dbReference>